<comment type="caution">
    <text evidence="1">The sequence shown here is derived from an EMBL/GenBank/DDBJ whole genome shotgun (WGS) entry which is preliminary data.</text>
</comment>
<sequence>MPGFYQPVEIKAPTGVLVSLAVDNQFDQARPDPRKAKMLIGAVYRLRVTNIRLAEGLEVFPTIEVIDRIYAPVGQELRFAIPVELTEEDLKLALEGKFVTRVIYLEDPRHALPAPDNSPGQNWFEAAPGQDPLAVADGLGRPVAILRMGARLPNQGLDAFFFFGS</sequence>
<protein>
    <submittedName>
        <fullName evidence="1">Uncharacterized protein</fullName>
    </submittedName>
</protein>
<feature type="non-terminal residue" evidence="1">
    <location>
        <position position="165"/>
    </location>
</feature>
<dbReference type="EMBL" id="BARS01056078">
    <property type="protein sequence ID" value="GAG51372.1"/>
    <property type="molecule type" value="Genomic_DNA"/>
</dbReference>
<proteinExistence type="predicted"/>
<reference evidence="1" key="1">
    <citation type="journal article" date="2014" name="Front. Microbiol.">
        <title>High frequency of phylogenetically diverse reductive dehalogenase-homologous genes in deep subseafloor sedimentary metagenomes.</title>
        <authorList>
            <person name="Kawai M."/>
            <person name="Futagami T."/>
            <person name="Toyoda A."/>
            <person name="Takaki Y."/>
            <person name="Nishi S."/>
            <person name="Hori S."/>
            <person name="Arai W."/>
            <person name="Tsubouchi T."/>
            <person name="Morono Y."/>
            <person name="Uchiyama I."/>
            <person name="Ito T."/>
            <person name="Fujiyama A."/>
            <person name="Inagaki F."/>
            <person name="Takami H."/>
        </authorList>
    </citation>
    <scope>NUCLEOTIDE SEQUENCE</scope>
    <source>
        <strain evidence="1">Expedition CK06-06</strain>
    </source>
</reference>
<evidence type="ECO:0000313" key="1">
    <source>
        <dbReference type="EMBL" id="GAG51372.1"/>
    </source>
</evidence>
<name>X0YXX0_9ZZZZ</name>
<dbReference type="AlphaFoldDB" id="X0YXX0"/>
<gene>
    <name evidence="1" type="ORF">S01H1_82678</name>
</gene>
<accession>X0YXX0</accession>
<organism evidence="1">
    <name type="scientific">marine sediment metagenome</name>
    <dbReference type="NCBI Taxonomy" id="412755"/>
    <lineage>
        <taxon>unclassified sequences</taxon>
        <taxon>metagenomes</taxon>
        <taxon>ecological metagenomes</taxon>
    </lineage>
</organism>